<dbReference type="AlphaFoldDB" id="A0A0V1C4I5"/>
<dbReference type="OrthoDB" id="5864015at2759"/>
<dbReference type="InterPro" id="IPR036875">
    <property type="entry name" value="Znf_CCHC_sf"/>
</dbReference>
<reference evidence="4 5" key="1">
    <citation type="submission" date="2015-01" db="EMBL/GenBank/DDBJ databases">
        <title>Evolution of Trichinella species and genotypes.</title>
        <authorList>
            <person name="Korhonen P.K."/>
            <person name="Edoardo P."/>
            <person name="Giuseppe L.R."/>
            <person name="Gasser R.B."/>
        </authorList>
    </citation>
    <scope>NUCLEOTIDE SEQUENCE [LARGE SCALE GENOMIC DNA]</scope>
    <source>
        <strain evidence="4">ISS120</strain>
    </source>
</reference>
<evidence type="ECO:0000313" key="5">
    <source>
        <dbReference type="Proteomes" id="UP000054653"/>
    </source>
</evidence>
<keyword evidence="5" id="KW-1185">Reference proteome</keyword>
<evidence type="ECO:0000256" key="2">
    <source>
        <dbReference type="SAM" id="MobiDB-lite"/>
    </source>
</evidence>
<dbReference type="PROSITE" id="PS50158">
    <property type="entry name" value="ZF_CCHC"/>
    <property type="match status" value="1"/>
</dbReference>
<feature type="region of interest" description="Disordered" evidence="2">
    <location>
        <begin position="296"/>
        <end position="327"/>
    </location>
</feature>
<dbReference type="GO" id="GO:0019899">
    <property type="term" value="F:enzyme binding"/>
    <property type="evidence" value="ECO:0007669"/>
    <property type="project" value="UniProtKB-ARBA"/>
</dbReference>
<feature type="domain" description="CCHC-type" evidence="3">
    <location>
        <begin position="380"/>
        <end position="395"/>
    </location>
</feature>
<sequence length="458" mass="50296">MAAAAKALSRKLAANKVRLNCLLTELEELSIDAVDDNLLGGQLELTEALFRETDALQAEWEQDLEAGERKAAIEEWAKSRRRFLEARARAQGRLRPKRLNGPSCSEGCNSGNLRQTAAPARIGKLPELTLPQFDGEVWAQFEASVHADTELDDATKFAYLLSNTTGRALGAIAGIPITAANYPQAVGILQKRFGRPKIVARAHLLALWKAPECREMTRQGIQTLVDEITKQLRCLAAMGKDPHVGELPWSEVLMPGLKEKFPRELQRAWDLKVGSGPESEDNLENFLEFAQLQADSLSPPDEFSPEASQEEKGGEATRKNSYSAERKGRDCVTSSAAALVTSVQRVCPFCEGDHDVTGCQRFLDAEPSARTRMSREKGVCYKCLKTGHQARECRRSREPENLGDVLPDEGDLRPRVEEAIHHHLVSVRSVGAGTDGLEASPTGVSSGQKALVGLIRPW</sequence>
<keyword evidence="1" id="KW-0479">Metal-binding</keyword>
<dbReference type="GO" id="GO:0008270">
    <property type="term" value="F:zinc ion binding"/>
    <property type="evidence" value="ECO:0007669"/>
    <property type="project" value="UniProtKB-KW"/>
</dbReference>
<dbReference type="Proteomes" id="UP000054653">
    <property type="component" value="Unassembled WGS sequence"/>
</dbReference>
<dbReference type="InterPro" id="IPR001878">
    <property type="entry name" value="Znf_CCHC"/>
</dbReference>
<dbReference type="InterPro" id="IPR005312">
    <property type="entry name" value="DUF1759"/>
</dbReference>
<name>A0A0V1C4I5_TRIBR</name>
<dbReference type="STRING" id="45882.A0A0V1C4I5"/>
<dbReference type="GO" id="GO:0003676">
    <property type="term" value="F:nucleic acid binding"/>
    <property type="evidence" value="ECO:0007669"/>
    <property type="project" value="InterPro"/>
</dbReference>
<keyword evidence="1" id="KW-0863">Zinc-finger</keyword>
<dbReference type="SMART" id="SM00343">
    <property type="entry name" value="ZnF_C2HC"/>
    <property type="match status" value="1"/>
</dbReference>
<evidence type="ECO:0000259" key="3">
    <source>
        <dbReference type="PROSITE" id="PS50158"/>
    </source>
</evidence>
<feature type="compositionally biased region" description="Basic and acidic residues" evidence="2">
    <location>
        <begin position="309"/>
        <end position="327"/>
    </location>
</feature>
<dbReference type="SUPFAM" id="SSF57756">
    <property type="entry name" value="Retrovirus zinc finger-like domains"/>
    <property type="match status" value="1"/>
</dbReference>
<proteinExistence type="predicted"/>
<dbReference type="Gene3D" id="4.10.60.10">
    <property type="entry name" value="Zinc finger, CCHC-type"/>
    <property type="match status" value="1"/>
</dbReference>
<organism evidence="4 5">
    <name type="scientific">Trichinella britovi</name>
    <name type="common">Parasitic roundworm</name>
    <dbReference type="NCBI Taxonomy" id="45882"/>
    <lineage>
        <taxon>Eukaryota</taxon>
        <taxon>Metazoa</taxon>
        <taxon>Ecdysozoa</taxon>
        <taxon>Nematoda</taxon>
        <taxon>Enoplea</taxon>
        <taxon>Dorylaimia</taxon>
        <taxon>Trichinellida</taxon>
        <taxon>Trichinellidae</taxon>
        <taxon>Trichinella</taxon>
    </lineage>
</organism>
<comment type="caution">
    <text evidence="4">The sequence shown here is derived from an EMBL/GenBank/DDBJ whole genome shotgun (WGS) entry which is preliminary data.</text>
</comment>
<gene>
    <name evidence="4" type="ORF">T03_4190</name>
</gene>
<protein>
    <recommendedName>
        <fullName evidence="3">CCHC-type domain-containing protein</fullName>
    </recommendedName>
</protein>
<evidence type="ECO:0000256" key="1">
    <source>
        <dbReference type="PROSITE-ProRule" id="PRU00047"/>
    </source>
</evidence>
<evidence type="ECO:0000313" key="4">
    <source>
        <dbReference type="EMBL" id="KRY44218.1"/>
    </source>
</evidence>
<dbReference type="OMA" id="NGPSCSE"/>
<dbReference type="PANTHER" id="PTHR47331">
    <property type="entry name" value="PHD-TYPE DOMAIN-CONTAINING PROTEIN"/>
    <property type="match status" value="1"/>
</dbReference>
<dbReference type="Pfam" id="PF00098">
    <property type="entry name" value="zf-CCHC"/>
    <property type="match status" value="1"/>
</dbReference>
<keyword evidence="1" id="KW-0862">Zinc</keyword>
<dbReference type="Pfam" id="PF03564">
    <property type="entry name" value="DUF1759"/>
    <property type="match status" value="1"/>
</dbReference>
<accession>A0A0V1C4I5</accession>
<dbReference type="EMBL" id="JYDI01000681">
    <property type="protein sequence ID" value="KRY44218.1"/>
    <property type="molecule type" value="Genomic_DNA"/>
</dbReference>